<gene>
    <name evidence="2" type="ORF">EJP82_04275</name>
</gene>
<feature type="transmembrane region" description="Helical" evidence="1">
    <location>
        <begin position="94"/>
        <end position="116"/>
    </location>
</feature>
<accession>A0A3S1CAL1</accession>
<proteinExistence type="predicted"/>
<sequence>MNKPGDNKENVWKEYIRRDAIQQSDEELESLLLQDDESLEAYITALTSLEHELPNLLDQKRFTDKVMKSLPIDELGPKVSSLPKWPRKWSRHPLFHYVIAASVTVILMSCGLFDFLTFGAEQVIHQTDRPSISQQLLDKTSGWIDKLKP</sequence>
<comment type="caution">
    <text evidence="2">The sequence shown here is derived from an EMBL/GenBank/DDBJ whole genome shotgun (WGS) entry which is preliminary data.</text>
</comment>
<name>A0A3S1CAL1_9BACL</name>
<dbReference type="AlphaFoldDB" id="A0A3S1CAL1"/>
<keyword evidence="1" id="KW-1133">Transmembrane helix</keyword>
<evidence type="ECO:0000256" key="1">
    <source>
        <dbReference type="SAM" id="Phobius"/>
    </source>
</evidence>
<evidence type="ECO:0000313" key="3">
    <source>
        <dbReference type="Proteomes" id="UP000279446"/>
    </source>
</evidence>
<reference evidence="2 3" key="1">
    <citation type="submission" date="2018-12" db="EMBL/GenBank/DDBJ databases">
        <authorList>
            <person name="Sun L."/>
            <person name="Chen Z."/>
        </authorList>
    </citation>
    <scope>NUCLEOTIDE SEQUENCE [LARGE SCALE GENOMIC DNA]</scope>
    <source>
        <strain evidence="2 3">DSM 15890</strain>
    </source>
</reference>
<keyword evidence="1" id="KW-0812">Transmembrane</keyword>
<dbReference type="EMBL" id="RZNY01000003">
    <property type="protein sequence ID" value="RUT47604.1"/>
    <property type="molecule type" value="Genomic_DNA"/>
</dbReference>
<dbReference type="Proteomes" id="UP000279446">
    <property type="component" value="Unassembled WGS sequence"/>
</dbReference>
<dbReference type="OrthoDB" id="2678892at2"/>
<keyword evidence="3" id="KW-1185">Reference proteome</keyword>
<evidence type="ECO:0000313" key="2">
    <source>
        <dbReference type="EMBL" id="RUT47604.1"/>
    </source>
</evidence>
<protein>
    <submittedName>
        <fullName evidence="2">Uncharacterized protein</fullName>
    </submittedName>
</protein>
<dbReference type="RefSeq" id="WP_127190805.1">
    <property type="nucleotide sequence ID" value="NZ_RZNY01000003.1"/>
</dbReference>
<organism evidence="2 3">
    <name type="scientific">Paenibacillus anaericanus</name>
    <dbReference type="NCBI Taxonomy" id="170367"/>
    <lineage>
        <taxon>Bacteria</taxon>
        <taxon>Bacillati</taxon>
        <taxon>Bacillota</taxon>
        <taxon>Bacilli</taxon>
        <taxon>Bacillales</taxon>
        <taxon>Paenibacillaceae</taxon>
        <taxon>Paenibacillus</taxon>
    </lineage>
</organism>
<keyword evidence="1" id="KW-0472">Membrane</keyword>